<gene>
    <name evidence="1" type="ORF">BLNAU_21749</name>
</gene>
<name>A0ABQ9WUZ2_9EUKA</name>
<accession>A0ABQ9WUZ2</accession>
<protein>
    <submittedName>
        <fullName evidence="1">Uncharacterized protein</fullName>
    </submittedName>
</protein>
<organism evidence="1 2">
    <name type="scientific">Blattamonas nauphoetae</name>
    <dbReference type="NCBI Taxonomy" id="2049346"/>
    <lineage>
        <taxon>Eukaryota</taxon>
        <taxon>Metamonada</taxon>
        <taxon>Preaxostyla</taxon>
        <taxon>Oxymonadida</taxon>
        <taxon>Blattamonas</taxon>
    </lineage>
</organism>
<dbReference type="SUPFAM" id="SSF48371">
    <property type="entry name" value="ARM repeat"/>
    <property type="match status" value="1"/>
</dbReference>
<evidence type="ECO:0000313" key="2">
    <source>
        <dbReference type="Proteomes" id="UP001281761"/>
    </source>
</evidence>
<dbReference type="InterPro" id="IPR016024">
    <property type="entry name" value="ARM-type_fold"/>
</dbReference>
<sequence>MGGRTSHSQIVSQTPFTQSSLRALELRGKTEDAQKSPTIHSNFFPFDLVHSDHFSRFVKHCDFVSFAGFLFLWDGYCSLFLNWNEERLESDGEVAAVLRSLVATLQSNASLDDSLEGKAVRFLKYVSPLHIKSTTALLHSFASNSDESLSIFIQSIVVLLSSASKVITKAAIRMLDFITICSVEVRLALAKADLIPQLINTLNPPSLSFTETVDIHSSLLHIVTNSFWLASPYCLAQLGIEDRNEQLAVHEATTEPAPHSPVCVAHLRQQLKNGPIHSRFVVGWDALADADIDVDATGCHPSPLGADPLLGLACSRHLPCCLSSTGRGADRFRRDGRVMARAGVRDLNDHWM</sequence>
<proteinExistence type="predicted"/>
<comment type="caution">
    <text evidence="1">The sequence shown here is derived from an EMBL/GenBank/DDBJ whole genome shotgun (WGS) entry which is preliminary data.</text>
</comment>
<evidence type="ECO:0000313" key="1">
    <source>
        <dbReference type="EMBL" id="KAK2943324.1"/>
    </source>
</evidence>
<dbReference type="EMBL" id="JARBJD010000352">
    <property type="protein sequence ID" value="KAK2943324.1"/>
    <property type="molecule type" value="Genomic_DNA"/>
</dbReference>
<keyword evidence="2" id="KW-1185">Reference proteome</keyword>
<reference evidence="1 2" key="1">
    <citation type="journal article" date="2022" name="bioRxiv">
        <title>Genomics of Preaxostyla Flagellates Illuminates Evolutionary Transitions and the Path Towards Mitochondrial Loss.</title>
        <authorList>
            <person name="Novak L.V.F."/>
            <person name="Treitli S.C."/>
            <person name="Pyrih J."/>
            <person name="Halakuc P."/>
            <person name="Pipaliya S.V."/>
            <person name="Vacek V."/>
            <person name="Brzon O."/>
            <person name="Soukal P."/>
            <person name="Eme L."/>
            <person name="Dacks J.B."/>
            <person name="Karnkowska A."/>
            <person name="Elias M."/>
            <person name="Hampl V."/>
        </authorList>
    </citation>
    <scope>NUCLEOTIDE SEQUENCE [LARGE SCALE GENOMIC DNA]</scope>
    <source>
        <strain evidence="1">NAU3</strain>
        <tissue evidence="1">Gut</tissue>
    </source>
</reference>
<dbReference type="InterPro" id="IPR011989">
    <property type="entry name" value="ARM-like"/>
</dbReference>
<dbReference type="Gene3D" id="1.25.10.10">
    <property type="entry name" value="Leucine-rich Repeat Variant"/>
    <property type="match status" value="1"/>
</dbReference>
<dbReference type="Proteomes" id="UP001281761">
    <property type="component" value="Unassembled WGS sequence"/>
</dbReference>